<dbReference type="SUPFAM" id="SSF52540">
    <property type="entry name" value="P-loop containing nucleoside triphosphate hydrolases"/>
    <property type="match status" value="1"/>
</dbReference>
<dbReference type="RefSeq" id="WP_209700458.1">
    <property type="nucleotide sequence ID" value="NZ_JAGGLM010000001.1"/>
</dbReference>
<evidence type="ECO:0000256" key="4">
    <source>
        <dbReference type="ARBA" id="ARBA00023134"/>
    </source>
</evidence>
<dbReference type="InterPro" id="IPR027417">
    <property type="entry name" value="P-loop_NTPase"/>
</dbReference>
<keyword evidence="2" id="KW-0547">Nucleotide-binding</keyword>
<dbReference type="SMART" id="SM00838">
    <property type="entry name" value="EFG_C"/>
    <property type="match status" value="1"/>
</dbReference>
<comment type="function">
    <text evidence="1">Abolishes the inhibitory effect of tetracyclin on protein synthesis by a non-covalent modification of the ribosomes.</text>
</comment>
<dbReference type="CDD" id="cd03711">
    <property type="entry name" value="Tet_C"/>
    <property type="match status" value="1"/>
</dbReference>
<feature type="domain" description="Tr-type G" evidence="6">
    <location>
        <begin position="1"/>
        <end position="234"/>
    </location>
</feature>
<dbReference type="Gene3D" id="3.40.50.300">
    <property type="entry name" value="P-loop containing nucleotide triphosphate hydrolases"/>
    <property type="match status" value="1"/>
</dbReference>
<dbReference type="Pfam" id="PF00009">
    <property type="entry name" value="GTP_EFTU"/>
    <property type="match status" value="1"/>
</dbReference>
<dbReference type="InterPro" id="IPR005517">
    <property type="entry name" value="Transl_elong_EFG/EF2_IV"/>
</dbReference>
<protein>
    <submittedName>
        <fullName evidence="7">Small GTP-binding protein</fullName>
    </submittedName>
</protein>
<dbReference type="Proteomes" id="UP001519307">
    <property type="component" value="Unassembled WGS sequence"/>
</dbReference>
<dbReference type="Pfam" id="PF00679">
    <property type="entry name" value="EFG_C"/>
    <property type="match status" value="1"/>
</dbReference>
<keyword evidence="4" id="KW-0342">GTP-binding</keyword>
<dbReference type="InterPro" id="IPR005225">
    <property type="entry name" value="Small_GTP-bd"/>
</dbReference>
<dbReference type="Pfam" id="PF22042">
    <property type="entry name" value="EF-G_D2"/>
    <property type="match status" value="1"/>
</dbReference>
<sequence>MNKTIGLFAHVDAGKTTFAEQILYHTKSIRSRGRVDHKNSFLDSNKIEKERGITVFSGEAVFKYKSSTYYLIDTPGHADFSPEMERTIEIMDYAILIMSAVEGVQAQSEIIWDLLRKHKVPTILFINKMDREGANVEAVVNKIKSDLSEDVFYLDENFNFEKLEDNDVEFIAERDESLLEIYLESGYKNTIWRNYLKKMIASNKIFPCMSGSALNNIGIEDFLEKLDEITFTNYNDNENFSGIVYKIKYDDKNKLTYIKILKGILKVKQEIKVWKFSEYQYEKVNEIRVYNGNKFESRDEAYAGEIVVLTGLSNSTIGYGVGDLNKKVAYDMVPTMKSKVIFDEKINVKDVLAYFKILESEDPSLQVMWDESLSQIEIHIMGKIQLEVLKELIMERFGLHTEFGTPEILYKETILNESIGYGHFEPLRHYAEVNIKLEPGKRNSGITFKSLCRVDNLSINYQNLIKKHIYEREHHGILTGSPLTDIKITLLNGRSHIKHTSGGDFREATYRAIRHGLESARNVLLEPYYCFKIKVDIDYMGRVISDIQKLSGSFETPETYHNKVIIKGRGPAATFMDYGMEFASFTKGRGKINFTFDGYDICHNEEEVIKKIGYNKDADIEYTAASIFCSKGQAFLVRGDKVKEYMHCLK</sequence>
<dbReference type="PROSITE" id="PS51722">
    <property type="entry name" value="G_TR_2"/>
    <property type="match status" value="1"/>
</dbReference>
<dbReference type="InterPro" id="IPR009000">
    <property type="entry name" value="Transl_B-barrel_sf"/>
</dbReference>
<dbReference type="PANTHER" id="PTHR43261:SF1">
    <property type="entry name" value="RIBOSOME-RELEASING FACTOR 2, MITOCHONDRIAL"/>
    <property type="match status" value="1"/>
</dbReference>
<dbReference type="PRINTS" id="PR01037">
    <property type="entry name" value="TCRTETOQM"/>
</dbReference>
<comment type="caution">
    <text evidence="7">The sequence shown here is derived from an EMBL/GenBank/DDBJ whole genome shotgun (WGS) entry which is preliminary data.</text>
</comment>
<dbReference type="InterPro" id="IPR053905">
    <property type="entry name" value="EF-G-like_DII"/>
</dbReference>
<evidence type="ECO:0000256" key="3">
    <source>
        <dbReference type="ARBA" id="ARBA00022917"/>
    </source>
</evidence>
<proteinExistence type="predicted"/>
<dbReference type="Gene3D" id="3.30.230.10">
    <property type="match status" value="1"/>
</dbReference>
<dbReference type="InterPro" id="IPR020568">
    <property type="entry name" value="Ribosomal_Su5_D2-typ_SF"/>
</dbReference>
<reference evidence="7 8" key="1">
    <citation type="submission" date="2021-03" db="EMBL/GenBank/DDBJ databases">
        <title>Genomic Encyclopedia of Type Strains, Phase IV (KMG-IV): sequencing the most valuable type-strain genomes for metagenomic binning, comparative biology and taxonomic classification.</title>
        <authorList>
            <person name="Goeker M."/>
        </authorList>
    </citation>
    <scope>NUCLEOTIDE SEQUENCE [LARGE SCALE GENOMIC DNA]</scope>
    <source>
        <strain evidence="7 8">DSM 28783</strain>
    </source>
</reference>
<dbReference type="PRINTS" id="PR00315">
    <property type="entry name" value="ELONGATNFCT"/>
</dbReference>
<evidence type="ECO:0000259" key="6">
    <source>
        <dbReference type="PROSITE" id="PS51722"/>
    </source>
</evidence>
<dbReference type="InterPro" id="IPR000640">
    <property type="entry name" value="EFG_V-like"/>
</dbReference>
<organism evidence="7 8">
    <name type="scientific">Clostridium algifaecis</name>
    <dbReference type="NCBI Taxonomy" id="1472040"/>
    <lineage>
        <taxon>Bacteria</taxon>
        <taxon>Bacillati</taxon>
        <taxon>Bacillota</taxon>
        <taxon>Clostridia</taxon>
        <taxon>Eubacteriales</taxon>
        <taxon>Clostridiaceae</taxon>
        <taxon>Clostridium</taxon>
    </lineage>
</organism>
<dbReference type="InterPro" id="IPR035647">
    <property type="entry name" value="EFG_III/V"/>
</dbReference>
<dbReference type="EMBL" id="JAGGLM010000001">
    <property type="protein sequence ID" value="MBP2031496.1"/>
    <property type="molecule type" value="Genomic_DNA"/>
</dbReference>
<dbReference type="NCBIfam" id="TIGR00231">
    <property type="entry name" value="small_GTP"/>
    <property type="match status" value="1"/>
</dbReference>
<dbReference type="Gene3D" id="2.40.30.10">
    <property type="entry name" value="Translation factors"/>
    <property type="match status" value="1"/>
</dbReference>
<evidence type="ECO:0000256" key="2">
    <source>
        <dbReference type="ARBA" id="ARBA00022741"/>
    </source>
</evidence>
<keyword evidence="3" id="KW-0648">Protein biosynthesis</keyword>
<keyword evidence="5" id="KW-0046">Antibiotic resistance</keyword>
<evidence type="ECO:0000313" key="7">
    <source>
        <dbReference type="EMBL" id="MBP2031496.1"/>
    </source>
</evidence>
<name>A0ABS4KPT8_9CLOT</name>
<accession>A0ABS4KPT8</accession>
<evidence type="ECO:0000256" key="1">
    <source>
        <dbReference type="ARBA" id="ARBA00003987"/>
    </source>
</evidence>
<dbReference type="PROSITE" id="PS00301">
    <property type="entry name" value="G_TR_1"/>
    <property type="match status" value="1"/>
</dbReference>
<gene>
    <name evidence="7" type="ORF">J2Z42_000161</name>
</gene>
<dbReference type="Gene3D" id="3.30.70.240">
    <property type="match status" value="1"/>
</dbReference>
<dbReference type="SUPFAM" id="SSF54980">
    <property type="entry name" value="EF-G C-terminal domain-like"/>
    <property type="match status" value="2"/>
</dbReference>
<dbReference type="SUPFAM" id="SSF50447">
    <property type="entry name" value="Translation proteins"/>
    <property type="match status" value="1"/>
</dbReference>
<dbReference type="InterPro" id="IPR000795">
    <property type="entry name" value="T_Tr_GTP-bd_dom"/>
</dbReference>
<evidence type="ECO:0000256" key="5">
    <source>
        <dbReference type="ARBA" id="ARBA00023251"/>
    </source>
</evidence>
<dbReference type="InterPro" id="IPR035650">
    <property type="entry name" value="Tet_C"/>
</dbReference>
<dbReference type="PANTHER" id="PTHR43261">
    <property type="entry name" value="TRANSLATION ELONGATION FACTOR G-RELATED"/>
    <property type="match status" value="1"/>
</dbReference>
<dbReference type="InterPro" id="IPR014721">
    <property type="entry name" value="Ribsml_uS5_D2-typ_fold_subgr"/>
</dbReference>
<dbReference type="Gene3D" id="3.30.70.870">
    <property type="entry name" value="Elongation Factor G (Translational Gtpase), domain 3"/>
    <property type="match status" value="1"/>
</dbReference>
<dbReference type="Pfam" id="PF03764">
    <property type="entry name" value="EFG_IV"/>
    <property type="match status" value="1"/>
</dbReference>
<dbReference type="SMART" id="SM00889">
    <property type="entry name" value="EFG_IV"/>
    <property type="match status" value="1"/>
</dbReference>
<dbReference type="InterPro" id="IPR031157">
    <property type="entry name" value="G_TR_CS"/>
</dbReference>
<dbReference type="SUPFAM" id="SSF54211">
    <property type="entry name" value="Ribosomal protein S5 domain 2-like"/>
    <property type="match status" value="1"/>
</dbReference>
<evidence type="ECO:0000313" key="8">
    <source>
        <dbReference type="Proteomes" id="UP001519307"/>
    </source>
</evidence>
<keyword evidence="8" id="KW-1185">Reference proteome</keyword>